<organism evidence="1 2">
    <name type="scientific">Winogradskya humida</name>
    <dbReference type="NCBI Taxonomy" id="113566"/>
    <lineage>
        <taxon>Bacteria</taxon>
        <taxon>Bacillati</taxon>
        <taxon>Actinomycetota</taxon>
        <taxon>Actinomycetes</taxon>
        <taxon>Micromonosporales</taxon>
        <taxon>Micromonosporaceae</taxon>
        <taxon>Winogradskya</taxon>
    </lineage>
</organism>
<evidence type="ECO:0000313" key="1">
    <source>
        <dbReference type="EMBL" id="GIE17779.1"/>
    </source>
</evidence>
<dbReference type="EMBL" id="BOMN01000012">
    <property type="protein sequence ID" value="GIE17779.1"/>
    <property type="molecule type" value="Genomic_DNA"/>
</dbReference>
<gene>
    <name evidence="1" type="ORF">Ahu01nite_008810</name>
</gene>
<proteinExistence type="predicted"/>
<protein>
    <submittedName>
        <fullName evidence="1">Uncharacterized protein</fullName>
    </submittedName>
</protein>
<sequence length="188" mass="19818">MRAGMGLEFAGSGGWGIGVFVQVGRVFDVVEGLLKASGHPDIASLERYGTLGEAWNPKDHSPKGSVTGLRITYTSTSTATLYATSRAGEKVIAMPEVMPPPNRRAIRLPMFVVQLLDVARPDDFGSWDLIAFGDFGPTDARGAAPAGVRITGKDGSKVILQSQATGAMVGNEPEEEPFPEYVIPAGIG</sequence>
<name>A0ABQ3ZGS1_9ACTN</name>
<keyword evidence="2" id="KW-1185">Reference proteome</keyword>
<evidence type="ECO:0000313" key="2">
    <source>
        <dbReference type="Proteomes" id="UP000603200"/>
    </source>
</evidence>
<reference evidence="1 2" key="1">
    <citation type="submission" date="2021-01" db="EMBL/GenBank/DDBJ databases">
        <title>Whole genome shotgun sequence of Actinoplanes humidus NBRC 14915.</title>
        <authorList>
            <person name="Komaki H."/>
            <person name="Tamura T."/>
        </authorList>
    </citation>
    <scope>NUCLEOTIDE SEQUENCE [LARGE SCALE GENOMIC DNA]</scope>
    <source>
        <strain evidence="1 2">NBRC 14915</strain>
    </source>
</reference>
<dbReference type="Proteomes" id="UP000603200">
    <property type="component" value="Unassembled WGS sequence"/>
</dbReference>
<accession>A0ABQ3ZGS1</accession>
<comment type="caution">
    <text evidence="1">The sequence shown here is derived from an EMBL/GenBank/DDBJ whole genome shotgun (WGS) entry which is preliminary data.</text>
</comment>